<evidence type="ECO:0000256" key="1">
    <source>
        <dbReference type="SAM" id="MobiDB-lite"/>
    </source>
</evidence>
<dbReference type="AlphaFoldDB" id="A0AAV9JJ81"/>
<evidence type="ECO:0000313" key="3">
    <source>
        <dbReference type="Proteomes" id="UP001324427"/>
    </source>
</evidence>
<proteinExistence type="predicted"/>
<evidence type="ECO:0000313" key="2">
    <source>
        <dbReference type="EMBL" id="KAK4545320.1"/>
    </source>
</evidence>
<reference evidence="2 3" key="1">
    <citation type="submission" date="2021-11" db="EMBL/GenBank/DDBJ databases">
        <title>Black yeast isolated from Biological Soil Crust.</title>
        <authorList>
            <person name="Kurbessoian T."/>
        </authorList>
    </citation>
    <scope>NUCLEOTIDE SEQUENCE [LARGE SCALE GENOMIC DNA]</scope>
    <source>
        <strain evidence="2 3">CCFEE 5522</strain>
    </source>
</reference>
<keyword evidence="3" id="KW-1185">Reference proteome</keyword>
<sequence length="146" mass="15276">MSSFTLRSIALRQTGLRSAISARSVQGKSATEVLMSKHANKSIAFQARSYAAKPSDGPTTPSPSAGPESQAVNSSRGAEHAGRTSGSPDTASLQTPVSNPEQSGLGAQEEEQPSSENMKSDPSEPDHVKRSKVEKEGQKPLDAADK</sequence>
<name>A0AAV9JJ81_9PEZI</name>
<gene>
    <name evidence="2" type="ORF">LTR36_003500</name>
</gene>
<feature type="compositionally biased region" description="Polar residues" evidence="1">
    <location>
        <begin position="84"/>
        <end position="102"/>
    </location>
</feature>
<organism evidence="2 3">
    <name type="scientific">Oleoguttula mirabilis</name>
    <dbReference type="NCBI Taxonomy" id="1507867"/>
    <lineage>
        <taxon>Eukaryota</taxon>
        <taxon>Fungi</taxon>
        <taxon>Dikarya</taxon>
        <taxon>Ascomycota</taxon>
        <taxon>Pezizomycotina</taxon>
        <taxon>Dothideomycetes</taxon>
        <taxon>Dothideomycetidae</taxon>
        <taxon>Mycosphaerellales</taxon>
        <taxon>Teratosphaeriaceae</taxon>
        <taxon>Oleoguttula</taxon>
    </lineage>
</organism>
<dbReference type="EMBL" id="JAVFHQ010000020">
    <property type="protein sequence ID" value="KAK4545320.1"/>
    <property type="molecule type" value="Genomic_DNA"/>
</dbReference>
<dbReference type="Proteomes" id="UP001324427">
    <property type="component" value="Unassembled WGS sequence"/>
</dbReference>
<feature type="region of interest" description="Disordered" evidence="1">
    <location>
        <begin position="46"/>
        <end position="146"/>
    </location>
</feature>
<comment type="caution">
    <text evidence="2">The sequence shown here is derived from an EMBL/GenBank/DDBJ whole genome shotgun (WGS) entry which is preliminary data.</text>
</comment>
<accession>A0AAV9JJ81</accession>
<feature type="compositionally biased region" description="Basic and acidic residues" evidence="1">
    <location>
        <begin position="118"/>
        <end position="146"/>
    </location>
</feature>
<protein>
    <submittedName>
        <fullName evidence="2">Uncharacterized protein</fullName>
    </submittedName>
</protein>